<comment type="caution">
    <text evidence="2">The sequence shown here is derived from an EMBL/GenBank/DDBJ whole genome shotgun (WGS) entry which is preliminary data.</text>
</comment>
<feature type="domain" description="HDOD" evidence="1">
    <location>
        <begin position="15"/>
        <end position="212"/>
    </location>
</feature>
<dbReference type="Proteomes" id="UP000011704">
    <property type="component" value="Unassembled WGS sequence"/>
</dbReference>
<dbReference type="InterPro" id="IPR052340">
    <property type="entry name" value="RNase_Y/CdgJ"/>
</dbReference>
<evidence type="ECO:0000259" key="1">
    <source>
        <dbReference type="PROSITE" id="PS51833"/>
    </source>
</evidence>
<gene>
    <name evidence="2" type="ORF">NITGR_950017</name>
</gene>
<dbReference type="CDD" id="cd00077">
    <property type="entry name" value="HDc"/>
    <property type="match status" value="1"/>
</dbReference>
<dbReference type="PANTHER" id="PTHR33525:SF3">
    <property type="entry name" value="RIBONUCLEASE Y"/>
    <property type="match status" value="1"/>
</dbReference>
<organism evidence="2 3">
    <name type="scientific">Nitrospina gracilis (strain 3/211)</name>
    <dbReference type="NCBI Taxonomy" id="1266370"/>
    <lineage>
        <taxon>Bacteria</taxon>
        <taxon>Pseudomonadati</taxon>
        <taxon>Nitrospinota/Tectimicrobiota group</taxon>
        <taxon>Nitrospinota</taxon>
        <taxon>Nitrospinia</taxon>
        <taxon>Nitrospinales</taxon>
        <taxon>Nitrospinaceae</taxon>
        <taxon>Nitrospina</taxon>
    </lineage>
</organism>
<dbReference type="PROSITE" id="PS51833">
    <property type="entry name" value="HDOD"/>
    <property type="match status" value="1"/>
</dbReference>
<dbReference type="EMBL" id="CAQJ01000105">
    <property type="protein sequence ID" value="CCQ92059.1"/>
    <property type="molecule type" value="Genomic_DNA"/>
</dbReference>
<dbReference type="PANTHER" id="PTHR33525">
    <property type="match status" value="1"/>
</dbReference>
<dbReference type="SUPFAM" id="SSF109604">
    <property type="entry name" value="HD-domain/PDEase-like"/>
    <property type="match status" value="1"/>
</dbReference>
<accession>M1Z2U3</accession>
<dbReference type="HOGENOM" id="CLU_048246_4_2_0"/>
<dbReference type="InParanoid" id="M1Z2U3"/>
<dbReference type="InterPro" id="IPR013976">
    <property type="entry name" value="HDOD"/>
</dbReference>
<protein>
    <recommendedName>
        <fullName evidence="1">HDOD domain-containing protein</fullName>
    </recommendedName>
</protein>
<dbReference type="InterPro" id="IPR003607">
    <property type="entry name" value="HD/PDEase_dom"/>
</dbReference>
<dbReference type="Pfam" id="PF08668">
    <property type="entry name" value="HDOD"/>
    <property type="match status" value="1"/>
</dbReference>
<proteinExistence type="predicted"/>
<evidence type="ECO:0000313" key="3">
    <source>
        <dbReference type="Proteomes" id="UP000011704"/>
    </source>
</evidence>
<dbReference type="OrthoDB" id="598113at2"/>
<keyword evidence="3" id="KW-1185">Reference proteome</keyword>
<evidence type="ECO:0000313" key="2">
    <source>
        <dbReference type="EMBL" id="CCQ92059.1"/>
    </source>
</evidence>
<dbReference type="STRING" id="1266370.NITGR_950017"/>
<dbReference type="RefSeq" id="WP_005011537.1">
    <property type="nucleotide sequence ID" value="NZ_HG422173.1"/>
</dbReference>
<reference evidence="2 3" key="1">
    <citation type="journal article" date="2013" name="Front. Microbiol.">
        <title>The genome of Nitrospina gracilis illuminates the metabolism and evolution of the major marine nitrite oxidizer.</title>
        <authorList>
            <person name="Luecker S."/>
            <person name="Nowka B."/>
            <person name="Rattei T."/>
            <person name="Spieck E."/>
            <person name="and Daims H."/>
        </authorList>
    </citation>
    <scope>NUCLEOTIDE SEQUENCE [LARGE SCALE GENOMIC DNA]</scope>
    <source>
        <strain evidence="2 3">3/211</strain>
    </source>
</reference>
<name>M1Z2U3_NITG3</name>
<sequence>MREHILEIIQEKKNIPPLPDILHRLEAKIGSPKSQVSDIAILIETEPILSGRLIQLSNSVFFGGTGCKVEKLPDAIIRLGLKMILDLAYTLELPKLFLRESALNQKKFWQHSLAVAILARLLAENLKPLNCDPDPCYLSGLMHDIGIMVFSFVIPKEYGQFLKEVRGINQPLHVLEQKRFGIAHPELGAEFIRKWWPIPSNVVLAVEKHFLQVSEKGKKFPTLLSVIMANDVANHFGMDHNISAYKEELDRGFLQSYGLTPAMLDEMIDKTRDSLHMAQEVLYK</sequence>
<dbReference type="Gene3D" id="1.10.3210.10">
    <property type="entry name" value="Hypothetical protein af1432"/>
    <property type="match status" value="1"/>
</dbReference>
<dbReference type="AlphaFoldDB" id="M1Z2U3"/>